<dbReference type="Proteomes" id="UP000566663">
    <property type="component" value="Unassembled WGS sequence"/>
</dbReference>
<accession>A0A7W8HXA6</accession>
<feature type="signal peptide" evidence="1">
    <location>
        <begin position="1"/>
        <end position="24"/>
    </location>
</feature>
<evidence type="ECO:0000313" key="2">
    <source>
        <dbReference type="EMBL" id="MBB5291573.1"/>
    </source>
</evidence>
<proteinExistence type="predicted"/>
<keyword evidence="3" id="KW-1185">Reference proteome</keyword>
<name>A0A7W8HXA6_9CAUL</name>
<dbReference type="InterPro" id="IPR010634">
    <property type="entry name" value="DUF1223"/>
</dbReference>
<dbReference type="PANTHER" id="PTHR36057">
    <property type="match status" value="1"/>
</dbReference>
<protein>
    <recommendedName>
        <fullName evidence="4">DUF1223 domain-containing protein</fullName>
    </recommendedName>
</protein>
<organism evidence="2 3">
    <name type="scientific">Brevundimonas basaltis</name>
    <dbReference type="NCBI Taxonomy" id="472166"/>
    <lineage>
        <taxon>Bacteria</taxon>
        <taxon>Pseudomonadati</taxon>
        <taxon>Pseudomonadota</taxon>
        <taxon>Alphaproteobacteria</taxon>
        <taxon>Caulobacterales</taxon>
        <taxon>Caulobacteraceae</taxon>
        <taxon>Brevundimonas</taxon>
    </lineage>
</organism>
<comment type="caution">
    <text evidence="2">The sequence shown here is derived from an EMBL/GenBank/DDBJ whole genome shotgun (WGS) entry which is preliminary data.</text>
</comment>
<evidence type="ECO:0000313" key="3">
    <source>
        <dbReference type="Proteomes" id="UP000566663"/>
    </source>
</evidence>
<dbReference type="SUPFAM" id="SSF52833">
    <property type="entry name" value="Thioredoxin-like"/>
    <property type="match status" value="1"/>
</dbReference>
<evidence type="ECO:0008006" key="4">
    <source>
        <dbReference type="Google" id="ProtNLM"/>
    </source>
</evidence>
<reference evidence="2 3" key="1">
    <citation type="submission" date="2020-08" db="EMBL/GenBank/DDBJ databases">
        <title>Genomic Encyclopedia of Type Strains, Phase IV (KMG-IV): sequencing the most valuable type-strain genomes for metagenomic binning, comparative biology and taxonomic classification.</title>
        <authorList>
            <person name="Goeker M."/>
        </authorList>
    </citation>
    <scope>NUCLEOTIDE SEQUENCE [LARGE SCALE GENOMIC DNA]</scope>
    <source>
        <strain evidence="2 3">DSM 25335</strain>
    </source>
</reference>
<dbReference type="PANTHER" id="PTHR36057:SF1">
    <property type="entry name" value="LIPOPROTEIN LIPID ATTACHMENT SITE-LIKE PROTEIN, PUTATIVE (DUF1223)-RELATED"/>
    <property type="match status" value="1"/>
</dbReference>
<dbReference type="InterPro" id="IPR036249">
    <property type="entry name" value="Thioredoxin-like_sf"/>
</dbReference>
<feature type="chain" id="PRO_5030787413" description="DUF1223 domain-containing protein" evidence="1">
    <location>
        <begin position="25"/>
        <end position="250"/>
    </location>
</feature>
<evidence type="ECO:0000256" key="1">
    <source>
        <dbReference type="SAM" id="SignalP"/>
    </source>
</evidence>
<sequence length="250" mass="26722">MRTRGWIIPAAVLVIASIAAGSSAQPASPVAPRGEPPAEPVVVELFTAQGCAGCPEANTRVEALADTPGVIALTYAVDYWDYLGWPDTFARPEFAQRQRAYRRPLKLRAIGTPQVVIDGRRQVPGAGEEALKAAVEEEAARRVFPPEIEFREAGDRVGVGSGRVPAGGAEVVAVVYRPGPQTVQIERGDNRGQTVRHVNVVRSVRSLGDWTGRPALYDLPDGLAADEAVAVLVQARADRRILNGAVLPPR</sequence>
<gene>
    <name evidence="2" type="ORF">HNQ67_001087</name>
</gene>
<dbReference type="AlphaFoldDB" id="A0A7W8HXA6"/>
<dbReference type="RefSeq" id="WP_183253156.1">
    <property type="nucleotide sequence ID" value="NZ_BAAAFF010000006.1"/>
</dbReference>
<dbReference type="EMBL" id="JACHFZ010000002">
    <property type="protein sequence ID" value="MBB5291573.1"/>
    <property type="molecule type" value="Genomic_DNA"/>
</dbReference>
<keyword evidence="1" id="KW-0732">Signal</keyword>
<dbReference type="Pfam" id="PF06764">
    <property type="entry name" value="DUF1223"/>
    <property type="match status" value="1"/>
</dbReference>